<accession>A0A512DLK0</accession>
<dbReference type="InterPro" id="IPR005025">
    <property type="entry name" value="FMN_Rdtase-like_dom"/>
</dbReference>
<sequence>MSDQKTTLKVVSFSGSLRKGSINTAALRALKALAPADLAIDIFDLSEIPLYNDDLRTGPGYPASVQSFREALKAADGVLIATPEYNYSVPGVLKNAIDWASRPPEQPFDGKPIGILGASPGVLGSSRAQYHLRQCFIYLNGQVMNRPEVMIGQANSKFDAEGNLTDQGTADFLKGFLAAFADHIRYHQRARSGS</sequence>
<dbReference type="InterPro" id="IPR029039">
    <property type="entry name" value="Flavoprotein-like_sf"/>
</dbReference>
<reference evidence="2 3" key="1">
    <citation type="submission" date="2019-07" db="EMBL/GenBank/DDBJ databases">
        <title>Whole genome shotgun sequence of Skermanella aerolata NBRC 106429.</title>
        <authorList>
            <person name="Hosoyama A."/>
            <person name="Uohara A."/>
            <person name="Ohji S."/>
            <person name="Ichikawa N."/>
        </authorList>
    </citation>
    <scope>NUCLEOTIDE SEQUENCE [LARGE SCALE GENOMIC DNA]</scope>
    <source>
        <strain evidence="2 3">NBRC 106429</strain>
    </source>
</reference>
<dbReference type="Pfam" id="PF03358">
    <property type="entry name" value="FMN_red"/>
    <property type="match status" value="1"/>
</dbReference>
<protein>
    <submittedName>
        <fullName evidence="2">NAD(P)H-dependent FMN reductase</fullName>
    </submittedName>
</protein>
<name>A0A512DLK0_9PROT</name>
<evidence type="ECO:0000259" key="1">
    <source>
        <dbReference type="Pfam" id="PF03358"/>
    </source>
</evidence>
<dbReference type="RefSeq" id="WP_044426994.1">
    <property type="nucleotide sequence ID" value="NZ_BJYZ01000006.1"/>
</dbReference>
<dbReference type="SUPFAM" id="SSF52218">
    <property type="entry name" value="Flavoproteins"/>
    <property type="match status" value="1"/>
</dbReference>
<dbReference type="PANTHER" id="PTHR30543">
    <property type="entry name" value="CHROMATE REDUCTASE"/>
    <property type="match status" value="1"/>
</dbReference>
<feature type="domain" description="NADPH-dependent FMN reductase-like" evidence="1">
    <location>
        <begin position="9"/>
        <end position="155"/>
    </location>
</feature>
<organism evidence="2 3">
    <name type="scientific">Skermanella aerolata</name>
    <dbReference type="NCBI Taxonomy" id="393310"/>
    <lineage>
        <taxon>Bacteria</taxon>
        <taxon>Pseudomonadati</taxon>
        <taxon>Pseudomonadota</taxon>
        <taxon>Alphaproteobacteria</taxon>
        <taxon>Rhodospirillales</taxon>
        <taxon>Azospirillaceae</taxon>
        <taxon>Skermanella</taxon>
    </lineage>
</organism>
<dbReference type="OrthoDB" id="9812295at2"/>
<comment type="caution">
    <text evidence="2">The sequence shown here is derived from an EMBL/GenBank/DDBJ whole genome shotgun (WGS) entry which is preliminary data.</text>
</comment>
<evidence type="ECO:0000313" key="3">
    <source>
        <dbReference type="Proteomes" id="UP000321523"/>
    </source>
</evidence>
<dbReference type="PANTHER" id="PTHR30543:SF21">
    <property type="entry name" value="NAD(P)H-DEPENDENT FMN REDUCTASE LOT6"/>
    <property type="match status" value="1"/>
</dbReference>
<keyword evidence="3" id="KW-1185">Reference proteome</keyword>
<proteinExistence type="predicted"/>
<dbReference type="GO" id="GO:0005829">
    <property type="term" value="C:cytosol"/>
    <property type="evidence" value="ECO:0007669"/>
    <property type="project" value="TreeGrafter"/>
</dbReference>
<dbReference type="EMBL" id="BJYZ01000006">
    <property type="protein sequence ID" value="GEO37348.1"/>
    <property type="molecule type" value="Genomic_DNA"/>
</dbReference>
<dbReference type="AlphaFoldDB" id="A0A512DLK0"/>
<gene>
    <name evidence="2" type="ORF">SAE02_14960</name>
</gene>
<dbReference type="GO" id="GO:0016491">
    <property type="term" value="F:oxidoreductase activity"/>
    <property type="evidence" value="ECO:0007669"/>
    <property type="project" value="InterPro"/>
</dbReference>
<dbReference type="GO" id="GO:0010181">
    <property type="term" value="F:FMN binding"/>
    <property type="evidence" value="ECO:0007669"/>
    <property type="project" value="TreeGrafter"/>
</dbReference>
<evidence type="ECO:0000313" key="2">
    <source>
        <dbReference type="EMBL" id="GEO37348.1"/>
    </source>
</evidence>
<dbReference type="Proteomes" id="UP000321523">
    <property type="component" value="Unassembled WGS sequence"/>
</dbReference>
<dbReference type="InterPro" id="IPR050712">
    <property type="entry name" value="NAD(P)H-dep_reductase"/>
</dbReference>
<dbReference type="Gene3D" id="3.40.50.360">
    <property type="match status" value="1"/>
</dbReference>